<name>A0A8H4ELC2_GIGMA</name>
<protein>
    <submittedName>
        <fullName evidence="5">40S ribosomal protein S13</fullName>
    </submittedName>
</protein>
<keyword evidence="6" id="KW-1185">Reference proteome</keyword>
<accession>A0A8H4ELC2</accession>
<evidence type="ECO:0000259" key="4">
    <source>
        <dbReference type="SMART" id="SM01386"/>
    </source>
</evidence>
<keyword evidence="3" id="KW-0687">Ribonucleoprotein</keyword>
<dbReference type="GO" id="GO:0070181">
    <property type="term" value="F:small ribosomal subunit rRNA binding"/>
    <property type="evidence" value="ECO:0007669"/>
    <property type="project" value="TreeGrafter"/>
</dbReference>
<gene>
    <name evidence="5" type="ORF">F8M41_018426</name>
</gene>
<dbReference type="GO" id="GO:0006412">
    <property type="term" value="P:translation"/>
    <property type="evidence" value="ECO:0007669"/>
    <property type="project" value="InterPro"/>
</dbReference>
<organism evidence="5 6">
    <name type="scientific">Gigaspora margarita</name>
    <dbReference type="NCBI Taxonomy" id="4874"/>
    <lineage>
        <taxon>Eukaryota</taxon>
        <taxon>Fungi</taxon>
        <taxon>Fungi incertae sedis</taxon>
        <taxon>Mucoromycota</taxon>
        <taxon>Glomeromycotina</taxon>
        <taxon>Glomeromycetes</taxon>
        <taxon>Diversisporales</taxon>
        <taxon>Gigasporaceae</taxon>
        <taxon>Gigaspora</taxon>
    </lineage>
</organism>
<evidence type="ECO:0000256" key="2">
    <source>
        <dbReference type="ARBA" id="ARBA00022980"/>
    </source>
</evidence>
<sequence length="105" mass="11850">MNHFKKKKAMIANETSTFSYQHMLSSWMKITPNDVCEQILKLVNEGITPSQIGVCLRNSCDFGPVLKFNGLASEIPEDLYHLIKKELSFVSTWGVIVVTRTLNSS</sequence>
<dbReference type="GO" id="GO:0005730">
    <property type="term" value="C:nucleolus"/>
    <property type="evidence" value="ECO:0007669"/>
    <property type="project" value="TreeGrafter"/>
</dbReference>
<dbReference type="OrthoDB" id="623277at2759"/>
<comment type="similarity">
    <text evidence="1">Belongs to the universal ribosomal protein uS15 family.</text>
</comment>
<proteinExistence type="inferred from homology"/>
<dbReference type="EMBL" id="WTPW01000448">
    <property type="protein sequence ID" value="KAF0510314.1"/>
    <property type="molecule type" value="Genomic_DNA"/>
</dbReference>
<comment type="caution">
    <text evidence="5">The sequence shown here is derived from an EMBL/GenBank/DDBJ whole genome shotgun (WGS) entry which is preliminary data.</text>
</comment>
<dbReference type="Gene3D" id="4.10.860.130">
    <property type="match status" value="1"/>
</dbReference>
<dbReference type="InterPro" id="IPR023029">
    <property type="entry name" value="Ribosomal_uS15_arc_euk"/>
</dbReference>
<dbReference type="AlphaFoldDB" id="A0A8H4ELC2"/>
<dbReference type="PANTHER" id="PTHR11885:SF6">
    <property type="entry name" value="SMALL RIBOSOMAL SUBUNIT PROTEIN US15"/>
    <property type="match status" value="1"/>
</dbReference>
<reference evidence="5 6" key="1">
    <citation type="journal article" date="2019" name="Environ. Microbiol.">
        <title>At the nexus of three kingdoms: the genome of the mycorrhizal fungus Gigaspora margarita provides insights into plant, endobacterial and fungal interactions.</title>
        <authorList>
            <person name="Venice F."/>
            <person name="Ghignone S."/>
            <person name="Salvioli di Fossalunga A."/>
            <person name="Amselem J."/>
            <person name="Novero M."/>
            <person name="Xianan X."/>
            <person name="Sedzielewska Toro K."/>
            <person name="Morin E."/>
            <person name="Lipzen A."/>
            <person name="Grigoriev I.V."/>
            <person name="Henrissat B."/>
            <person name="Martin F.M."/>
            <person name="Bonfante P."/>
        </authorList>
    </citation>
    <scope>NUCLEOTIDE SEQUENCE [LARGE SCALE GENOMIC DNA]</scope>
    <source>
        <strain evidence="5 6">BEG34</strain>
    </source>
</reference>
<evidence type="ECO:0000313" key="5">
    <source>
        <dbReference type="EMBL" id="KAF0510314.1"/>
    </source>
</evidence>
<dbReference type="PANTHER" id="PTHR11885">
    <property type="entry name" value="RIBOSOMAL PROTEIN S15P/S13E"/>
    <property type="match status" value="1"/>
</dbReference>
<dbReference type="GO" id="GO:0003735">
    <property type="term" value="F:structural constituent of ribosome"/>
    <property type="evidence" value="ECO:0007669"/>
    <property type="project" value="InterPro"/>
</dbReference>
<feature type="domain" description="Small ribosomal subunit protein uS15 N-terminal" evidence="4">
    <location>
        <begin position="1"/>
        <end position="59"/>
    </location>
</feature>
<dbReference type="GO" id="GO:0022627">
    <property type="term" value="C:cytosolic small ribosomal subunit"/>
    <property type="evidence" value="ECO:0007669"/>
    <property type="project" value="TreeGrafter"/>
</dbReference>
<dbReference type="Proteomes" id="UP000439903">
    <property type="component" value="Unassembled WGS sequence"/>
</dbReference>
<keyword evidence="2 5" id="KW-0689">Ribosomal protein</keyword>
<evidence type="ECO:0000256" key="3">
    <source>
        <dbReference type="ARBA" id="ARBA00023274"/>
    </source>
</evidence>
<evidence type="ECO:0000313" key="6">
    <source>
        <dbReference type="Proteomes" id="UP000439903"/>
    </source>
</evidence>
<dbReference type="SMART" id="SM01386">
    <property type="entry name" value="Ribosomal_S13_N"/>
    <property type="match status" value="1"/>
</dbReference>
<evidence type="ECO:0000256" key="1">
    <source>
        <dbReference type="ARBA" id="ARBA00008434"/>
    </source>
</evidence>
<dbReference type="Pfam" id="PF08069">
    <property type="entry name" value="Ribosomal_S13_N"/>
    <property type="match status" value="1"/>
</dbReference>
<dbReference type="InterPro" id="IPR012606">
    <property type="entry name" value="Ribosomal_uS15_N"/>
</dbReference>